<name>W8W056_9FLAO</name>
<accession>W8W056</accession>
<proteinExistence type="predicted"/>
<dbReference type="SUPFAM" id="SSF53756">
    <property type="entry name" value="UDP-Glycosyltransferase/glycogen phosphorylase"/>
    <property type="match status" value="1"/>
</dbReference>
<gene>
    <name evidence="1" type="ORF">NMS_1732</name>
</gene>
<sequence>MFKRILILAETIDSNSSSAGKANHAMIQSLHAAGFKIKIYHFSHDQIYIDQIEVTLIKEIKSDLNYWLSRSQRVLQRLSKRNFSKQLENLFGFSFTFKNDAFSMARALEKESITDFDLLLTLSKGASYRTHAALLKLPQWHNKWLAYIHDPYPFHWYPNPYNWIEAGYKFKEAFFVQVIKKAQYLGYPSQNLATWMSAFNDQFAHKAVILPHQADATDFDINNLPEFFNVQDFNVLHAGNLMTTRDPQPLILAWKEFILENPNAKKNARLTIVGHSQHFRTQLELAAAQDESIIIQPFYMDYKVVRAMESFASVNIILEAVAKESPFLPGKFPGLVIANAPILHLGPSNSETRRLLGKNYLYAAEADDVQYIKELLNNLFNKWQACDKVLLLDRADLDEYVSPIFLKQQIQKLN</sequence>
<organism evidence="1 2">
    <name type="scientific">Nonlabens marinus S1-08</name>
    <dbReference type="NCBI Taxonomy" id="1454201"/>
    <lineage>
        <taxon>Bacteria</taxon>
        <taxon>Pseudomonadati</taxon>
        <taxon>Bacteroidota</taxon>
        <taxon>Flavobacteriia</taxon>
        <taxon>Flavobacteriales</taxon>
        <taxon>Flavobacteriaceae</taxon>
        <taxon>Nonlabens</taxon>
    </lineage>
</organism>
<keyword evidence="2" id="KW-1185">Reference proteome</keyword>
<dbReference type="AlphaFoldDB" id="W8W056"/>
<reference evidence="1 2" key="1">
    <citation type="journal article" date="2014" name="Proc. Natl. Acad. Sci. U.S.A.">
        <title>Functional characterization of flavobacteria rhodopsins reveals a unique class of light-driven chloride pump in bacteria.</title>
        <authorList>
            <person name="Yoshizawa S."/>
            <person name="Kumagai Y."/>
            <person name="Kim H."/>
            <person name="Ogura Y."/>
            <person name="Hayashi T."/>
            <person name="Iwasaki W."/>
            <person name="DeLong E.F."/>
            <person name="Kogure K."/>
        </authorList>
    </citation>
    <scope>NUCLEOTIDE SEQUENCE [LARGE SCALE GENOMIC DNA]</scope>
    <source>
        <strain evidence="1 2">S1-08</strain>
    </source>
</reference>
<dbReference type="Proteomes" id="UP000031760">
    <property type="component" value="Chromosome"/>
</dbReference>
<dbReference type="EMBL" id="AP014548">
    <property type="protein sequence ID" value="BAO55741.1"/>
    <property type="molecule type" value="Genomic_DNA"/>
</dbReference>
<dbReference type="STRING" id="1454201.NMS_1732"/>
<evidence type="ECO:0000313" key="2">
    <source>
        <dbReference type="Proteomes" id="UP000031760"/>
    </source>
</evidence>
<dbReference type="RefSeq" id="WP_041496286.1">
    <property type="nucleotide sequence ID" value="NZ_AP014548.1"/>
</dbReference>
<dbReference type="KEGG" id="nmf:NMS_1732"/>
<protein>
    <recommendedName>
        <fullName evidence="3">UDP-glycosyltransferase</fullName>
    </recommendedName>
</protein>
<dbReference type="HOGENOM" id="CLU_663627_0_0_10"/>
<evidence type="ECO:0000313" key="1">
    <source>
        <dbReference type="EMBL" id="BAO55741.1"/>
    </source>
</evidence>
<dbReference type="OrthoDB" id="9794575at2"/>
<evidence type="ECO:0008006" key="3">
    <source>
        <dbReference type="Google" id="ProtNLM"/>
    </source>
</evidence>